<dbReference type="EMBL" id="BK032798">
    <property type="protein sequence ID" value="DAF60834.1"/>
    <property type="molecule type" value="Genomic_DNA"/>
</dbReference>
<evidence type="ECO:0000256" key="1">
    <source>
        <dbReference type="SAM" id="MobiDB-lite"/>
    </source>
</evidence>
<feature type="compositionally biased region" description="Basic and acidic residues" evidence="1">
    <location>
        <begin position="187"/>
        <end position="198"/>
    </location>
</feature>
<reference evidence="2" key="1">
    <citation type="journal article" date="2021" name="Proc. Natl. Acad. Sci. U.S.A.">
        <title>A Catalog of Tens of Thousands of Viruses from Human Metagenomes Reveals Hidden Associations with Chronic Diseases.</title>
        <authorList>
            <person name="Tisza M.J."/>
            <person name="Buck C.B."/>
        </authorList>
    </citation>
    <scope>NUCLEOTIDE SEQUENCE</scope>
    <source>
        <strain evidence="2">CtVDC13</strain>
    </source>
</reference>
<protein>
    <submittedName>
        <fullName evidence="2">Minor structural protein</fullName>
    </submittedName>
</protein>
<proteinExistence type="predicted"/>
<feature type="region of interest" description="Disordered" evidence="1">
    <location>
        <begin position="171"/>
        <end position="198"/>
    </location>
</feature>
<dbReference type="InterPro" id="IPR009636">
    <property type="entry name" value="SCAF"/>
</dbReference>
<dbReference type="GO" id="GO:0019069">
    <property type="term" value="P:viral capsid assembly"/>
    <property type="evidence" value="ECO:0007669"/>
    <property type="project" value="InterPro"/>
</dbReference>
<sequence length="226" mass="25634">MDFLKEILGETLFEQVFKAINEYNGNEANKDKQVKIGNLASGEYVGKGKYDALQKEFDSRGTELLNANNLIEDLKKTGKNDKAMQTKIGEYETTVENLKKQLDEAKLKSAVKVALMSEKAVDVDYLTYKLNEKLKEKGESLELDENENIKGWENTVSALKTQFPNMFENASNDNGDGYQRVGNGQLDHGKGDSSYTRKDILKMPYSERLKVFNEEPEAYQEAMNTK</sequence>
<organism evidence="2">
    <name type="scientific">Siphoviridae sp. ctVDC13</name>
    <dbReference type="NCBI Taxonomy" id="2827880"/>
    <lineage>
        <taxon>Viruses</taxon>
        <taxon>Duplodnaviria</taxon>
        <taxon>Heunggongvirae</taxon>
        <taxon>Uroviricota</taxon>
        <taxon>Caudoviricetes</taxon>
    </lineage>
</organism>
<name>A0A8S5TDJ8_9CAUD</name>
<accession>A0A8S5TDJ8</accession>
<dbReference type="Pfam" id="PF06810">
    <property type="entry name" value="Phage_scaffold"/>
    <property type="match status" value="1"/>
</dbReference>
<evidence type="ECO:0000313" key="2">
    <source>
        <dbReference type="EMBL" id="DAF60834.1"/>
    </source>
</evidence>